<dbReference type="PIRSF" id="PIRSF001500">
    <property type="entry name" value="Chor_mut_pdt_Ppr"/>
    <property type="match status" value="1"/>
</dbReference>
<feature type="binding site" evidence="19">
    <location>
        <position position="10"/>
    </location>
    <ligand>
        <name>substrate</name>
    </ligand>
</feature>
<keyword evidence="9" id="KW-0963">Cytoplasm</keyword>
<evidence type="ECO:0000256" key="14">
    <source>
        <dbReference type="ARBA" id="ARBA00023239"/>
    </source>
</evidence>
<dbReference type="InterPro" id="IPR045865">
    <property type="entry name" value="ACT-like_dom_sf"/>
</dbReference>
<keyword evidence="14" id="KW-0456">Lyase</keyword>
<dbReference type="NCBIfam" id="TIGR01797">
    <property type="entry name" value="CM_P_1"/>
    <property type="match status" value="1"/>
</dbReference>
<protein>
    <recommendedName>
        <fullName evidence="8">Bifunctional chorismate mutase/prephenate dehydratase</fullName>
        <ecNumber evidence="7">4.2.1.51</ecNumber>
        <ecNumber evidence="6">5.4.99.5</ecNumber>
    </recommendedName>
    <alternativeName>
        <fullName evidence="17">Chorismate mutase-prephenate dehydratase</fullName>
    </alternativeName>
    <alternativeName>
        <fullName evidence="16">p-protein</fullName>
    </alternativeName>
</protein>
<evidence type="ECO:0000256" key="7">
    <source>
        <dbReference type="ARBA" id="ARBA00013147"/>
    </source>
</evidence>
<keyword evidence="13" id="KW-0413">Isomerase</keyword>
<dbReference type="CDD" id="cd04905">
    <property type="entry name" value="ACT_CM-PDT"/>
    <property type="match status" value="1"/>
</dbReference>
<gene>
    <name evidence="25" type="ORF">GA0061080_100113</name>
</gene>
<evidence type="ECO:0000256" key="16">
    <source>
        <dbReference type="ARBA" id="ARBA00031175"/>
    </source>
</evidence>
<dbReference type="GO" id="GO:0005737">
    <property type="term" value="C:cytoplasm"/>
    <property type="evidence" value="ECO:0007669"/>
    <property type="project" value="UniProtKB-SubCell"/>
</dbReference>
<dbReference type="SUPFAM" id="SSF53850">
    <property type="entry name" value="Periplasmic binding protein-like II"/>
    <property type="match status" value="1"/>
</dbReference>
<dbReference type="FunFam" id="3.40.190.10:FF:000044">
    <property type="entry name" value="Chorismate mutase/prephenate dehydratase"/>
    <property type="match status" value="1"/>
</dbReference>
<comment type="catalytic activity">
    <reaction evidence="1">
        <text>chorismate = prephenate</text>
        <dbReference type="Rhea" id="RHEA:13897"/>
        <dbReference type="ChEBI" id="CHEBI:29748"/>
        <dbReference type="ChEBI" id="CHEBI:29934"/>
        <dbReference type="EC" id="5.4.99.5"/>
    </reaction>
</comment>
<feature type="coiled-coil region" evidence="21">
    <location>
        <begin position="6"/>
        <end position="33"/>
    </location>
</feature>
<evidence type="ECO:0000256" key="18">
    <source>
        <dbReference type="ARBA" id="ARBA00047848"/>
    </source>
</evidence>
<feature type="binding site" evidence="19">
    <location>
        <position position="83"/>
    </location>
    <ligand>
        <name>substrate</name>
    </ligand>
</feature>
<evidence type="ECO:0000256" key="2">
    <source>
        <dbReference type="ARBA" id="ARBA00002364"/>
    </source>
</evidence>
<dbReference type="NCBIfam" id="NF008865">
    <property type="entry name" value="PRK11898.1"/>
    <property type="match status" value="1"/>
</dbReference>
<dbReference type="UniPathway" id="UPA00120">
    <property type="reaction ID" value="UER00203"/>
</dbReference>
<dbReference type="PANTHER" id="PTHR21022">
    <property type="entry name" value="PREPHENATE DEHYDRATASE P PROTEIN"/>
    <property type="match status" value="1"/>
</dbReference>
<dbReference type="Gene3D" id="3.40.190.10">
    <property type="entry name" value="Periplasmic binding protein-like II"/>
    <property type="match status" value="2"/>
</dbReference>
<dbReference type="PROSITE" id="PS00858">
    <property type="entry name" value="PREPHENATE_DEHYDR_2"/>
    <property type="match status" value="1"/>
</dbReference>
<dbReference type="InterPro" id="IPR036263">
    <property type="entry name" value="Chorismate_II_sf"/>
</dbReference>
<dbReference type="STRING" id="1798183.GA0061080_100113"/>
<dbReference type="PROSITE" id="PS51671">
    <property type="entry name" value="ACT"/>
    <property type="match status" value="1"/>
</dbReference>
<dbReference type="NCBIfam" id="NF007910">
    <property type="entry name" value="PRK10622.1"/>
    <property type="match status" value="1"/>
</dbReference>
<evidence type="ECO:0000256" key="19">
    <source>
        <dbReference type="PIRSR" id="PIRSR001500-1"/>
    </source>
</evidence>
<reference evidence="26" key="1">
    <citation type="submission" date="2016-08" db="EMBL/GenBank/DDBJ databases">
        <authorList>
            <person name="Varghese N."/>
            <person name="Submissions Spin"/>
        </authorList>
    </citation>
    <scope>NUCLEOTIDE SEQUENCE [LARGE SCALE GENOMIC DNA]</scope>
    <source>
        <strain evidence="26">R-53144</strain>
    </source>
</reference>
<dbReference type="GO" id="GO:0004106">
    <property type="term" value="F:chorismate mutase activity"/>
    <property type="evidence" value="ECO:0007669"/>
    <property type="project" value="UniProtKB-EC"/>
</dbReference>
<dbReference type="OrthoDB" id="9802281at2"/>
<comment type="pathway">
    <text evidence="5">Metabolic intermediate biosynthesis; prephenate biosynthesis; prephenate from chorismate: step 1/1.</text>
</comment>
<dbReference type="InterPro" id="IPR008242">
    <property type="entry name" value="Chor_mutase/pphenate_deHydtase"/>
</dbReference>
<dbReference type="Gene3D" id="3.30.70.260">
    <property type="match status" value="1"/>
</dbReference>
<feature type="domain" description="Prephenate dehydratase" evidence="23">
    <location>
        <begin position="104"/>
        <end position="284"/>
    </location>
</feature>
<feature type="binding site" evidence="19">
    <location>
        <position position="51"/>
    </location>
    <ligand>
        <name>substrate</name>
    </ligand>
</feature>
<keyword evidence="10" id="KW-0028">Amino-acid biosynthesis</keyword>
<evidence type="ECO:0000313" key="25">
    <source>
        <dbReference type="EMBL" id="SCB72163.1"/>
    </source>
</evidence>
<feature type="domain" description="ACT" evidence="24">
    <location>
        <begin position="298"/>
        <end position="375"/>
    </location>
</feature>
<feature type="binding site" evidence="19">
    <location>
        <position position="87"/>
    </location>
    <ligand>
        <name>substrate</name>
    </ligand>
</feature>
<keyword evidence="12" id="KW-0584">Phenylalanine biosynthesis</keyword>
<comment type="function">
    <text evidence="2">Catalyzes the Claisen rearrangement of chorismate to prephenate and the decarboxylation/dehydration of prephenate to phenylpyruvate.</text>
</comment>
<sequence length="383" mass="43289">MATNPLLSLRDKINKLDKTLLELIAQRRQLSTQVIHTKIEANIPVRDIDRERSLIRTLINEGKDYHLDDIFIKRLYQLIIEDSVLLQQKILQEKLNLSTITTAKVAFLGPKGSYSHSAARRYASTHLDEMIELSCSTFKEIFEQVENSAVDYGILPIENSSSGSINEVYDLLQKTNLHIIGELSLPIDHCVLAIQNSQLEQIDTIYSHPQPFQQCSNFLENYPHWKIIYCDSTSSAMETVAKLNQPNVAAMGNKDGGELYGLQVLEHNFANQKENITRFIVLARQPIEVSDQIPAKTTILMKTGQQAGALVDALSVLRNHNIVMTKLESRPIHGTPWEEMFYIDLQGNIHSYEMQTALKELASMTLYTKVLGCYPSDSIVAAM</sequence>
<evidence type="ECO:0000259" key="24">
    <source>
        <dbReference type="PROSITE" id="PS51671"/>
    </source>
</evidence>
<dbReference type="AlphaFoldDB" id="A0A1C3YQ13"/>
<accession>A0A1C3YQ13</accession>
<feature type="binding site" evidence="19">
    <location>
        <position position="47"/>
    </location>
    <ligand>
        <name>substrate</name>
    </ligand>
</feature>
<dbReference type="InterPro" id="IPR018528">
    <property type="entry name" value="Preph_deHydtase_CS"/>
</dbReference>
<evidence type="ECO:0000256" key="1">
    <source>
        <dbReference type="ARBA" id="ARBA00000824"/>
    </source>
</evidence>
<dbReference type="InterPro" id="IPR002912">
    <property type="entry name" value="ACT_dom"/>
</dbReference>
<dbReference type="InterPro" id="IPR010952">
    <property type="entry name" value="CM_P_1"/>
</dbReference>
<keyword evidence="26" id="KW-1185">Reference proteome</keyword>
<dbReference type="InterPro" id="IPR036979">
    <property type="entry name" value="CM_dom_sf"/>
</dbReference>
<keyword evidence="21" id="KW-0175">Coiled coil</keyword>
<dbReference type="GO" id="GO:0009094">
    <property type="term" value="P:L-phenylalanine biosynthetic process"/>
    <property type="evidence" value="ECO:0007669"/>
    <property type="project" value="UniProtKB-UniPathway"/>
</dbReference>
<dbReference type="EMBL" id="FMBA01000001">
    <property type="protein sequence ID" value="SCB72163.1"/>
    <property type="molecule type" value="Genomic_DNA"/>
</dbReference>
<evidence type="ECO:0000256" key="11">
    <source>
        <dbReference type="ARBA" id="ARBA00023141"/>
    </source>
</evidence>
<evidence type="ECO:0000256" key="20">
    <source>
        <dbReference type="PIRSR" id="PIRSR001500-2"/>
    </source>
</evidence>
<dbReference type="PROSITE" id="PS51168">
    <property type="entry name" value="CHORISMATE_MUT_2"/>
    <property type="match status" value="1"/>
</dbReference>
<dbReference type="PROSITE" id="PS00857">
    <property type="entry name" value="PREPHENATE_DEHYDR_1"/>
    <property type="match status" value="1"/>
</dbReference>
<dbReference type="GO" id="GO:0004664">
    <property type="term" value="F:prephenate dehydratase activity"/>
    <property type="evidence" value="ECO:0007669"/>
    <property type="project" value="UniProtKB-EC"/>
</dbReference>
<proteinExistence type="predicted"/>
<feature type="binding site" evidence="19">
    <location>
        <position position="38"/>
    </location>
    <ligand>
        <name>substrate</name>
    </ligand>
</feature>
<evidence type="ECO:0000256" key="12">
    <source>
        <dbReference type="ARBA" id="ARBA00023222"/>
    </source>
</evidence>
<dbReference type="Pfam" id="PF00800">
    <property type="entry name" value="PDT"/>
    <property type="match status" value="1"/>
</dbReference>
<organism evidence="25 26">
    <name type="scientific">Gilliamella intestini</name>
    <dbReference type="NCBI Taxonomy" id="1798183"/>
    <lineage>
        <taxon>Bacteria</taxon>
        <taxon>Pseudomonadati</taxon>
        <taxon>Pseudomonadota</taxon>
        <taxon>Gammaproteobacteria</taxon>
        <taxon>Orbales</taxon>
        <taxon>Orbaceae</taxon>
        <taxon>Gilliamella</taxon>
    </lineage>
</organism>
<evidence type="ECO:0000256" key="15">
    <source>
        <dbReference type="ARBA" id="ARBA00023268"/>
    </source>
</evidence>
<evidence type="ECO:0000256" key="6">
    <source>
        <dbReference type="ARBA" id="ARBA00012404"/>
    </source>
</evidence>
<dbReference type="InterPro" id="IPR001086">
    <property type="entry name" value="Preph_deHydtase"/>
</dbReference>
<dbReference type="PANTHER" id="PTHR21022:SF19">
    <property type="entry name" value="PREPHENATE DEHYDRATASE-RELATED"/>
    <property type="match status" value="1"/>
</dbReference>
<feature type="binding site" evidence="19">
    <location>
        <position position="27"/>
    </location>
    <ligand>
        <name>substrate</name>
    </ligand>
</feature>
<evidence type="ECO:0000313" key="26">
    <source>
        <dbReference type="Proteomes" id="UP000199698"/>
    </source>
</evidence>
<dbReference type="UniPathway" id="UPA00121">
    <property type="reaction ID" value="UER00345"/>
</dbReference>
<dbReference type="SUPFAM" id="SSF55021">
    <property type="entry name" value="ACT-like"/>
    <property type="match status" value="1"/>
</dbReference>
<dbReference type="EC" id="5.4.99.5" evidence="6"/>
<dbReference type="SMART" id="SM00830">
    <property type="entry name" value="CM_2"/>
    <property type="match status" value="1"/>
</dbReference>
<dbReference type="Pfam" id="PF01817">
    <property type="entry name" value="CM_2"/>
    <property type="match status" value="1"/>
</dbReference>
<dbReference type="RefSeq" id="WP_091118958.1">
    <property type="nucleotide sequence ID" value="NZ_FMBA01000001.1"/>
</dbReference>
<dbReference type="EC" id="4.2.1.51" evidence="7"/>
<evidence type="ECO:0000259" key="22">
    <source>
        <dbReference type="PROSITE" id="PS51168"/>
    </source>
</evidence>
<dbReference type="SUPFAM" id="SSF48600">
    <property type="entry name" value="Chorismate mutase II"/>
    <property type="match status" value="1"/>
</dbReference>
<feature type="site" description="Essential for prephenate dehydratase activity" evidence="20">
    <location>
        <position position="277"/>
    </location>
</feature>
<name>A0A1C3YQ13_9GAMM</name>
<evidence type="ECO:0000256" key="17">
    <source>
        <dbReference type="ARBA" id="ARBA00031520"/>
    </source>
</evidence>
<evidence type="ECO:0000259" key="23">
    <source>
        <dbReference type="PROSITE" id="PS51171"/>
    </source>
</evidence>
<feature type="domain" description="Chorismate mutase" evidence="22">
    <location>
        <begin position="1"/>
        <end position="91"/>
    </location>
</feature>
<dbReference type="PROSITE" id="PS51171">
    <property type="entry name" value="PREPHENATE_DEHYDR_3"/>
    <property type="match status" value="1"/>
</dbReference>
<dbReference type="GO" id="GO:0046417">
    <property type="term" value="P:chorismate metabolic process"/>
    <property type="evidence" value="ECO:0007669"/>
    <property type="project" value="InterPro"/>
</dbReference>
<evidence type="ECO:0000256" key="13">
    <source>
        <dbReference type="ARBA" id="ARBA00023235"/>
    </source>
</evidence>
<dbReference type="InterPro" id="IPR002701">
    <property type="entry name" value="CM_II_prokaryot"/>
</dbReference>
<evidence type="ECO:0000256" key="8">
    <source>
        <dbReference type="ARBA" id="ARBA00014401"/>
    </source>
</evidence>
<dbReference type="Proteomes" id="UP000199698">
    <property type="component" value="Unassembled WGS sequence"/>
</dbReference>
<dbReference type="Gene3D" id="1.20.59.10">
    <property type="entry name" value="Chorismate mutase"/>
    <property type="match status" value="1"/>
</dbReference>
<evidence type="ECO:0000256" key="5">
    <source>
        <dbReference type="ARBA" id="ARBA00004817"/>
    </source>
</evidence>
<evidence type="ECO:0000256" key="10">
    <source>
        <dbReference type="ARBA" id="ARBA00022605"/>
    </source>
</evidence>
<dbReference type="CDD" id="cd13631">
    <property type="entry name" value="PBP2_Ct-PDT_like"/>
    <property type="match status" value="1"/>
</dbReference>
<keyword evidence="15" id="KW-0511">Multifunctional enzyme</keyword>
<evidence type="ECO:0000256" key="3">
    <source>
        <dbReference type="ARBA" id="ARBA00004496"/>
    </source>
</evidence>
<evidence type="ECO:0000256" key="21">
    <source>
        <dbReference type="SAM" id="Coils"/>
    </source>
</evidence>
<comment type="subcellular location">
    <subcellularLocation>
        <location evidence="3">Cytoplasm</location>
    </subcellularLocation>
</comment>
<evidence type="ECO:0000256" key="9">
    <source>
        <dbReference type="ARBA" id="ARBA00022490"/>
    </source>
</evidence>
<evidence type="ECO:0000256" key="4">
    <source>
        <dbReference type="ARBA" id="ARBA00004741"/>
    </source>
</evidence>
<comment type="catalytic activity">
    <reaction evidence="18">
        <text>prephenate + H(+) = 3-phenylpyruvate + CO2 + H2O</text>
        <dbReference type="Rhea" id="RHEA:21648"/>
        <dbReference type="ChEBI" id="CHEBI:15377"/>
        <dbReference type="ChEBI" id="CHEBI:15378"/>
        <dbReference type="ChEBI" id="CHEBI:16526"/>
        <dbReference type="ChEBI" id="CHEBI:18005"/>
        <dbReference type="ChEBI" id="CHEBI:29934"/>
        <dbReference type="EC" id="4.2.1.51"/>
    </reaction>
</comment>
<comment type="pathway">
    <text evidence="4">Amino-acid biosynthesis; L-phenylalanine biosynthesis; phenylpyruvate from prephenate: step 1/1.</text>
</comment>
<keyword evidence="11" id="KW-0057">Aromatic amino acid biosynthesis</keyword>